<evidence type="ECO:0000313" key="2">
    <source>
        <dbReference type="EMBL" id="MDN7012308.1"/>
    </source>
</evidence>
<comment type="caution">
    <text evidence="2">The sequence shown here is derived from an EMBL/GenBank/DDBJ whole genome shotgun (WGS) entry which is preliminary data.</text>
</comment>
<keyword evidence="1" id="KW-0472">Membrane</keyword>
<organism evidence="2 3">
    <name type="scientific">Methanoculleus methanifontis</name>
    <dbReference type="NCBI Taxonomy" id="2584086"/>
    <lineage>
        <taxon>Archaea</taxon>
        <taxon>Methanobacteriati</taxon>
        <taxon>Methanobacteriota</taxon>
        <taxon>Stenosarchaea group</taxon>
        <taxon>Methanomicrobia</taxon>
        <taxon>Methanomicrobiales</taxon>
        <taxon>Methanomicrobiaceae</taxon>
        <taxon>Methanoculleus</taxon>
    </lineage>
</organism>
<dbReference type="RefSeq" id="WP_301676899.1">
    <property type="nucleotide sequence ID" value="NZ_VCYI01000004.1"/>
</dbReference>
<keyword evidence="1" id="KW-1133">Transmembrane helix</keyword>
<protein>
    <submittedName>
        <fullName evidence="2">Uncharacterized protein</fullName>
    </submittedName>
</protein>
<feature type="transmembrane region" description="Helical" evidence="1">
    <location>
        <begin position="35"/>
        <end position="56"/>
    </location>
</feature>
<gene>
    <name evidence="2" type="ORF">FGW20_04485</name>
</gene>
<accession>A0ABT8M0V2</accession>
<name>A0ABT8M0V2_9EURY</name>
<evidence type="ECO:0000313" key="3">
    <source>
        <dbReference type="Proteomes" id="UP001168423"/>
    </source>
</evidence>
<reference evidence="2" key="1">
    <citation type="submission" date="2019-05" db="EMBL/GenBank/DDBJ databases">
        <title>Isolation and characterization of methanogens from the cold seep sediment at Four-Way Closure Ridge.</title>
        <authorList>
            <person name="You Y.-T."/>
            <person name="Chen S.-C."/>
            <person name="Zhang W.-L."/>
            <person name="Lai M.-C."/>
        </authorList>
    </citation>
    <scope>NUCLEOTIDE SEQUENCE</scope>
    <source>
        <strain evidence="2">FWC-SCC3</strain>
    </source>
</reference>
<proteinExistence type="predicted"/>
<keyword evidence="1" id="KW-0812">Transmembrane</keyword>
<dbReference type="Proteomes" id="UP001168423">
    <property type="component" value="Unassembled WGS sequence"/>
</dbReference>
<keyword evidence="3" id="KW-1185">Reference proteome</keyword>
<evidence type="ECO:0000256" key="1">
    <source>
        <dbReference type="SAM" id="Phobius"/>
    </source>
</evidence>
<feature type="transmembrane region" description="Helical" evidence="1">
    <location>
        <begin position="7"/>
        <end position="29"/>
    </location>
</feature>
<sequence length="66" mass="6653">MTPDLTLPGAALVSTCIIAGGILIAAQIFAVEVPFAPYVMVALAALVVLGAAMLVLSCRGRDVIPS</sequence>
<dbReference type="EMBL" id="VCYI01000004">
    <property type="protein sequence ID" value="MDN7012308.1"/>
    <property type="molecule type" value="Genomic_DNA"/>
</dbReference>